<dbReference type="RefSeq" id="WP_154671738.1">
    <property type="nucleotide sequence ID" value="NZ_CP017562.2"/>
</dbReference>
<gene>
    <name evidence="1" type="ORF">BJG93_35525</name>
</gene>
<evidence type="ECO:0000313" key="2">
    <source>
        <dbReference type="Proteomes" id="UP000179860"/>
    </source>
</evidence>
<dbReference type="Proteomes" id="UP000179860">
    <property type="component" value="Chromosome 2"/>
</dbReference>
<dbReference type="KEGG" id="pspw:BJG93_35525"/>
<dbReference type="EMBL" id="CP017562">
    <property type="protein sequence ID" value="QXE07277.1"/>
    <property type="molecule type" value="Genomic_DNA"/>
</dbReference>
<sequence length="100" mass="11020">MPGQCTGHAPHCIASAEPLNYRSLLRAPVGIIYQTMHTAADIADESACNAARPPARLADYDVFRERAVLDVFDRCVAAARSIEGNAQWWRSCSFLHVFPC</sequence>
<keyword evidence="2" id="KW-1185">Reference proteome</keyword>
<protein>
    <submittedName>
        <fullName evidence="1">Uncharacterized protein</fullName>
    </submittedName>
</protein>
<accession>A0A8F4QI78</accession>
<dbReference type="OrthoDB" id="9807580at2"/>
<proteinExistence type="predicted"/>
<organism evidence="1 2">
    <name type="scientific">Paraburkholderia sprentiae WSM5005</name>
    <dbReference type="NCBI Taxonomy" id="754502"/>
    <lineage>
        <taxon>Bacteria</taxon>
        <taxon>Pseudomonadati</taxon>
        <taxon>Pseudomonadota</taxon>
        <taxon>Betaproteobacteria</taxon>
        <taxon>Burkholderiales</taxon>
        <taxon>Burkholderiaceae</taxon>
        <taxon>Paraburkholderia</taxon>
    </lineage>
</organism>
<dbReference type="AlphaFoldDB" id="A0A8F4QI78"/>
<reference evidence="1" key="1">
    <citation type="submission" date="2016-09" db="EMBL/GenBank/DDBJ databases">
        <title>The Complete Genome of Burkholderia sprentiae wsm5005.</title>
        <authorList>
            <person name="De Meyer S."/>
            <person name="Wang P."/>
            <person name="Terpolilli J."/>
        </authorList>
    </citation>
    <scope>NUCLEOTIDE SEQUENCE [LARGE SCALE GENOMIC DNA]</scope>
    <source>
        <strain evidence="1">WSM5005</strain>
    </source>
</reference>
<evidence type="ECO:0000313" key="1">
    <source>
        <dbReference type="EMBL" id="QXE07277.1"/>
    </source>
</evidence>
<name>A0A8F4QI78_9BURK</name>